<dbReference type="InterPro" id="IPR047817">
    <property type="entry name" value="ABC2_TM_bact-type"/>
</dbReference>
<keyword evidence="2 6" id="KW-0812">Transmembrane</keyword>
<feature type="transmembrane region" description="Helical" evidence="6">
    <location>
        <begin position="193"/>
        <end position="212"/>
    </location>
</feature>
<protein>
    <recommendedName>
        <fullName evidence="6">Transport permease protein</fullName>
    </recommendedName>
</protein>
<feature type="region of interest" description="Disordered" evidence="7">
    <location>
        <begin position="1"/>
        <end position="20"/>
    </location>
</feature>
<feature type="domain" description="ABC transmembrane type-2" evidence="8">
    <location>
        <begin position="41"/>
        <end position="273"/>
    </location>
</feature>
<evidence type="ECO:0000256" key="4">
    <source>
        <dbReference type="ARBA" id="ARBA00023136"/>
    </source>
</evidence>
<name>A0ABW1J9S1_9ACTN</name>
<evidence type="ECO:0000313" key="9">
    <source>
        <dbReference type="EMBL" id="MFC6005559.1"/>
    </source>
</evidence>
<dbReference type="PRINTS" id="PR00164">
    <property type="entry name" value="ABC2TRNSPORT"/>
</dbReference>
<reference evidence="10" key="1">
    <citation type="journal article" date="2019" name="Int. J. Syst. Evol. Microbiol.">
        <title>The Global Catalogue of Microorganisms (GCM) 10K type strain sequencing project: providing services to taxonomists for standard genome sequencing and annotation.</title>
        <authorList>
            <consortium name="The Broad Institute Genomics Platform"/>
            <consortium name="The Broad Institute Genome Sequencing Center for Infectious Disease"/>
            <person name="Wu L."/>
            <person name="Ma J."/>
        </authorList>
    </citation>
    <scope>NUCLEOTIDE SEQUENCE [LARGE SCALE GENOMIC DNA]</scope>
    <source>
        <strain evidence="10">KACC 14249</strain>
    </source>
</reference>
<keyword evidence="4 6" id="KW-0472">Membrane</keyword>
<dbReference type="PROSITE" id="PS51012">
    <property type="entry name" value="ABC_TM2"/>
    <property type="match status" value="1"/>
</dbReference>
<gene>
    <name evidence="9" type="ORF">ACFQDO_00310</name>
</gene>
<dbReference type="EMBL" id="JBHSRD010000002">
    <property type="protein sequence ID" value="MFC6005559.1"/>
    <property type="molecule type" value="Genomic_DNA"/>
</dbReference>
<proteinExistence type="inferred from homology"/>
<dbReference type="PIRSF" id="PIRSF006648">
    <property type="entry name" value="DrrB"/>
    <property type="match status" value="1"/>
</dbReference>
<keyword evidence="6" id="KW-1003">Cell membrane</keyword>
<feature type="transmembrane region" description="Helical" evidence="6">
    <location>
        <begin position="249"/>
        <end position="266"/>
    </location>
</feature>
<accession>A0ABW1J9S1</accession>
<feature type="transmembrane region" description="Helical" evidence="6">
    <location>
        <begin position="81"/>
        <end position="104"/>
    </location>
</feature>
<comment type="caution">
    <text evidence="9">The sequence shown here is derived from an EMBL/GenBank/DDBJ whole genome shotgun (WGS) entry which is preliminary data.</text>
</comment>
<dbReference type="PANTHER" id="PTHR43229">
    <property type="entry name" value="NODULATION PROTEIN J"/>
    <property type="match status" value="1"/>
</dbReference>
<evidence type="ECO:0000313" key="10">
    <source>
        <dbReference type="Proteomes" id="UP001596189"/>
    </source>
</evidence>
<dbReference type="InterPro" id="IPR013525">
    <property type="entry name" value="ABC2_TM"/>
</dbReference>
<evidence type="ECO:0000256" key="5">
    <source>
        <dbReference type="ARBA" id="ARBA00023251"/>
    </source>
</evidence>
<organism evidence="9 10">
    <name type="scientific">Angustibacter luteus</name>
    <dbReference type="NCBI Taxonomy" id="658456"/>
    <lineage>
        <taxon>Bacteria</taxon>
        <taxon>Bacillati</taxon>
        <taxon>Actinomycetota</taxon>
        <taxon>Actinomycetes</taxon>
        <taxon>Kineosporiales</taxon>
        <taxon>Kineosporiaceae</taxon>
    </lineage>
</organism>
<keyword evidence="10" id="KW-1185">Reference proteome</keyword>
<dbReference type="InterPro" id="IPR000412">
    <property type="entry name" value="ABC_2_transport"/>
</dbReference>
<evidence type="ECO:0000256" key="6">
    <source>
        <dbReference type="RuleBase" id="RU361157"/>
    </source>
</evidence>
<sequence>MDATGTISRPGPAPQPVDGGPHPSLRVLEYFVVLSRRTFRGTIFGSFLSPLLYLVAMGYGLGSLVDGASSSGVDGVPYVQFIAPGVLTATAMQTGVFDSSYFVLGAIKWSRQFHAMLATPVGVWDVVTGHLSGTTLRALFSGAVFLAVAAVLGAIPSWTGVFALVAVVLVTLAYAGPMFAIAARAETDTSFTLVFRLGLVPMFLFSGTFFPVDQLPGWMQPIAYVIPLWHGSSLARDATLGTMSLWPDLAHVAYLLLWVVVGAYLAHRTLRRRMVV</sequence>
<dbReference type="Proteomes" id="UP001596189">
    <property type="component" value="Unassembled WGS sequence"/>
</dbReference>
<dbReference type="PANTHER" id="PTHR43229:SF2">
    <property type="entry name" value="NODULATION PROTEIN J"/>
    <property type="match status" value="1"/>
</dbReference>
<feature type="transmembrane region" description="Helical" evidence="6">
    <location>
        <begin position="161"/>
        <end position="181"/>
    </location>
</feature>
<feature type="transmembrane region" description="Helical" evidence="6">
    <location>
        <begin position="138"/>
        <end position="155"/>
    </location>
</feature>
<comment type="subcellular location">
    <subcellularLocation>
        <location evidence="6">Cell membrane</location>
        <topology evidence="6">Multi-pass membrane protein</topology>
    </subcellularLocation>
    <subcellularLocation>
        <location evidence="1">Membrane</location>
        <topology evidence="1">Multi-pass membrane protein</topology>
    </subcellularLocation>
</comment>
<dbReference type="RefSeq" id="WP_345716447.1">
    <property type="nucleotide sequence ID" value="NZ_BAABFP010000005.1"/>
</dbReference>
<dbReference type="Pfam" id="PF01061">
    <property type="entry name" value="ABC2_membrane"/>
    <property type="match status" value="1"/>
</dbReference>
<keyword evidence="5" id="KW-0046">Antibiotic resistance</keyword>
<keyword evidence="3 6" id="KW-1133">Transmembrane helix</keyword>
<evidence type="ECO:0000256" key="7">
    <source>
        <dbReference type="SAM" id="MobiDB-lite"/>
    </source>
</evidence>
<evidence type="ECO:0000256" key="3">
    <source>
        <dbReference type="ARBA" id="ARBA00022989"/>
    </source>
</evidence>
<feature type="transmembrane region" description="Helical" evidence="6">
    <location>
        <begin position="43"/>
        <end position="61"/>
    </location>
</feature>
<comment type="similarity">
    <text evidence="6">Belongs to the ABC-2 integral membrane protein family.</text>
</comment>
<evidence type="ECO:0000256" key="2">
    <source>
        <dbReference type="ARBA" id="ARBA00022692"/>
    </source>
</evidence>
<keyword evidence="6" id="KW-0813">Transport</keyword>
<dbReference type="InterPro" id="IPR051784">
    <property type="entry name" value="Nod_factor_ABC_transporter"/>
</dbReference>
<evidence type="ECO:0000259" key="8">
    <source>
        <dbReference type="PROSITE" id="PS51012"/>
    </source>
</evidence>
<evidence type="ECO:0000256" key="1">
    <source>
        <dbReference type="ARBA" id="ARBA00004141"/>
    </source>
</evidence>